<comment type="caution">
    <text evidence="2">The sequence shown here is derived from an EMBL/GenBank/DDBJ whole genome shotgun (WGS) entry which is preliminary data.</text>
</comment>
<keyword evidence="3" id="KW-1185">Reference proteome</keyword>
<dbReference type="EMBL" id="JACRTF010000001">
    <property type="protein sequence ID" value="MBC8593094.1"/>
    <property type="molecule type" value="Genomic_DNA"/>
</dbReference>
<dbReference type="AlphaFoldDB" id="A0A926F755"/>
<dbReference type="InterPro" id="IPR021615">
    <property type="entry name" value="Omp28"/>
</dbReference>
<dbReference type="Proteomes" id="UP000651085">
    <property type="component" value="Unassembled WGS sequence"/>
</dbReference>
<dbReference type="Pfam" id="PF11551">
    <property type="entry name" value="Omp28"/>
    <property type="match status" value="1"/>
</dbReference>
<proteinExistence type="predicted"/>
<evidence type="ECO:0000256" key="1">
    <source>
        <dbReference type="SAM" id="SignalP"/>
    </source>
</evidence>
<evidence type="ECO:0000313" key="3">
    <source>
        <dbReference type="Proteomes" id="UP000651085"/>
    </source>
</evidence>
<reference evidence="2" key="1">
    <citation type="submission" date="2020-08" db="EMBL/GenBank/DDBJ databases">
        <title>Genome public.</title>
        <authorList>
            <person name="Liu C."/>
            <person name="Sun Q."/>
        </authorList>
    </citation>
    <scope>NUCLEOTIDE SEQUENCE</scope>
    <source>
        <strain evidence="2">N12</strain>
    </source>
</reference>
<keyword evidence="1" id="KW-0732">Signal</keyword>
<feature type="signal peptide" evidence="1">
    <location>
        <begin position="1"/>
        <end position="21"/>
    </location>
</feature>
<dbReference type="Gene3D" id="2.60.40.10">
    <property type="entry name" value="Immunoglobulins"/>
    <property type="match status" value="1"/>
</dbReference>
<sequence length="641" mass="70767">MKYKYLLLVIGILWNSSVVCAQWRSASQESVKQQSEVDKIVKDQGDGKVLYGYCSPSAKVNSGSGIGFQLNKNTEVTAAIRFSEGVMSVVKGRKIYRLRIGVASKADDAKVFIRKPDGTLVMEMSATLNLGWNDVVLDTPVTIPEEKELYIGYRCTQYPGEYVIAYENTTAKANGTLMALGNGILWEYSDLGNLCILVELEGTEDEFNCLGSILGVFPSESYLPQGLKKKVEMVIRFLNEGEKEVTNIKLGRKYNGKELADTICAFHNKVRANNKSELTLEVIPVETSKYEYTLKEINGNPVSASIKETGISLYDTEDVVHRVVLIEEFTSQACRNCPAGQESLHKMISGNEDNVAMVLHHSGFAPDIFSIMESDGYCYFYGSPSTYAPAMVMDRTYLSLYDTDGTGSLAFDPRSLSKSTLLKELKLPAMVSVGIKSKYDDASRKLTVTVSGHKITDLVGEHVGLTVFLLESKYVGNQSGFSGEFEHNNFPRAVLSDATGDVITFNGDGTYSKEYVYTIPESYTSTTGQVTESHPENMNVVAFVSNYNNVYPDFCAVLNANKTTSLNEEVTGLKSERATDQSIRAFAKDGTVYVYGEHSNLKVYNLQGMPVPNENLVPGVYMVRLTGSNQKEYVRKVCVGN</sequence>
<organism evidence="2 3">
    <name type="scientific">Jilunia laotingensis</name>
    <dbReference type="NCBI Taxonomy" id="2763675"/>
    <lineage>
        <taxon>Bacteria</taxon>
        <taxon>Pseudomonadati</taxon>
        <taxon>Bacteroidota</taxon>
        <taxon>Bacteroidia</taxon>
        <taxon>Bacteroidales</taxon>
        <taxon>Bacteroidaceae</taxon>
        <taxon>Jilunia</taxon>
    </lineage>
</organism>
<dbReference type="InterPro" id="IPR013783">
    <property type="entry name" value="Ig-like_fold"/>
</dbReference>
<dbReference type="RefSeq" id="WP_262434254.1">
    <property type="nucleotide sequence ID" value="NZ_JACRTF010000001.1"/>
</dbReference>
<accession>A0A926F755</accession>
<protein>
    <submittedName>
        <fullName evidence="2">Omp28-related outer membrane protein</fullName>
    </submittedName>
</protein>
<feature type="chain" id="PRO_5039554366" evidence="1">
    <location>
        <begin position="22"/>
        <end position="641"/>
    </location>
</feature>
<name>A0A926F755_9BACT</name>
<evidence type="ECO:0000313" key="2">
    <source>
        <dbReference type="EMBL" id="MBC8593094.1"/>
    </source>
</evidence>
<gene>
    <name evidence="2" type="ORF">H8744_07450</name>
</gene>